<sequence length="256" mass="29545">MMMHMYPYNNLNFNSFEGESSLVQAQGFAFQQQQNWNLYSQLALDPFLSTENFDNINVLSSTDQNFSQYNFQQNFDYFNIKKKSDHIYSKFTIPSITSIISQQSLSNNNPINTMNFLSSLSSNNNNDLFSPSPPSIISSIPSNSNSSIELDFNYNDNQNSIHSSNSLSYFNIPDKDTTISLQDIIDGMKVMQEISKELTSYHNSDLDYNLLHDIMNYLVTDLNENQIDWLIHENLKELSNHVETNESNEILNEKMN</sequence>
<evidence type="ECO:0000313" key="1">
    <source>
        <dbReference type="EMBL" id="RIA91657.1"/>
    </source>
</evidence>
<proteinExistence type="predicted"/>
<protein>
    <submittedName>
        <fullName evidence="1">Uncharacterized protein</fullName>
    </submittedName>
</protein>
<name>A0A397T645_9GLOM</name>
<dbReference type="Proteomes" id="UP000265703">
    <property type="component" value="Unassembled WGS sequence"/>
</dbReference>
<reference evidence="1 2" key="1">
    <citation type="submission" date="2018-06" db="EMBL/GenBank/DDBJ databases">
        <title>Comparative genomics reveals the genomic features of Rhizophagus irregularis, R. cerebriforme, R. diaphanum and Gigaspora rosea, and their symbiotic lifestyle signature.</title>
        <authorList>
            <person name="Morin E."/>
            <person name="San Clemente H."/>
            <person name="Chen E.C.H."/>
            <person name="De La Providencia I."/>
            <person name="Hainaut M."/>
            <person name="Kuo A."/>
            <person name="Kohler A."/>
            <person name="Murat C."/>
            <person name="Tang N."/>
            <person name="Roy S."/>
            <person name="Loubradou J."/>
            <person name="Henrissat B."/>
            <person name="Grigoriev I.V."/>
            <person name="Corradi N."/>
            <person name="Roux C."/>
            <person name="Martin F.M."/>
        </authorList>
    </citation>
    <scope>NUCLEOTIDE SEQUENCE [LARGE SCALE GENOMIC DNA]</scope>
    <source>
        <strain evidence="1 2">DAOM 227022</strain>
    </source>
</reference>
<dbReference type="AlphaFoldDB" id="A0A397T645"/>
<organism evidence="1 2">
    <name type="scientific">Glomus cerebriforme</name>
    <dbReference type="NCBI Taxonomy" id="658196"/>
    <lineage>
        <taxon>Eukaryota</taxon>
        <taxon>Fungi</taxon>
        <taxon>Fungi incertae sedis</taxon>
        <taxon>Mucoromycota</taxon>
        <taxon>Glomeromycotina</taxon>
        <taxon>Glomeromycetes</taxon>
        <taxon>Glomerales</taxon>
        <taxon>Glomeraceae</taxon>
        <taxon>Glomus</taxon>
    </lineage>
</organism>
<keyword evidence="2" id="KW-1185">Reference proteome</keyword>
<evidence type="ECO:0000313" key="2">
    <source>
        <dbReference type="Proteomes" id="UP000265703"/>
    </source>
</evidence>
<comment type="caution">
    <text evidence="1">The sequence shown here is derived from an EMBL/GenBank/DDBJ whole genome shotgun (WGS) entry which is preliminary data.</text>
</comment>
<dbReference type="EMBL" id="QKYT01000146">
    <property type="protein sequence ID" value="RIA91657.1"/>
    <property type="molecule type" value="Genomic_DNA"/>
</dbReference>
<accession>A0A397T645</accession>
<dbReference type="OrthoDB" id="2419033at2759"/>
<gene>
    <name evidence="1" type="ORF">C1645_110121</name>
</gene>